<reference evidence="2" key="1">
    <citation type="submission" date="2022-11" db="EMBL/GenBank/DDBJ databases">
        <authorList>
            <person name="Petersen C."/>
        </authorList>
    </citation>
    <scope>NUCLEOTIDE SEQUENCE</scope>
    <source>
        <strain evidence="2">IBT 30761</strain>
    </source>
</reference>
<protein>
    <submittedName>
        <fullName evidence="2">Uncharacterized protein</fullName>
    </submittedName>
</protein>
<evidence type="ECO:0000256" key="1">
    <source>
        <dbReference type="SAM" id="MobiDB-lite"/>
    </source>
</evidence>
<name>A0A9W9FG67_9EURO</name>
<accession>A0A9W9FG67</accession>
<comment type="caution">
    <text evidence="2">The sequence shown here is derived from an EMBL/GenBank/DDBJ whole genome shotgun (WGS) entry which is preliminary data.</text>
</comment>
<evidence type="ECO:0000313" key="2">
    <source>
        <dbReference type="EMBL" id="KAJ5099551.1"/>
    </source>
</evidence>
<reference evidence="2" key="2">
    <citation type="journal article" date="2023" name="IMA Fungus">
        <title>Comparative genomic study of the Penicillium genus elucidates a diverse pangenome and 15 lateral gene transfer events.</title>
        <authorList>
            <person name="Petersen C."/>
            <person name="Sorensen T."/>
            <person name="Nielsen M.R."/>
            <person name="Sondergaard T.E."/>
            <person name="Sorensen J.L."/>
            <person name="Fitzpatrick D.A."/>
            <person name="Frisvad J.C."/>
            <person name="Nielsen K.L."/>
        </authorList>
    </citation>
    <scope>NUCLEOTIDE SEQUENCE</scope>
    <source>
        <strain evidence="2">IBT 30761</strain>
    </source>
</reference>
<gene>
    <name evidence="2" type="ORF">N7532_006552</name>
</gene>
<dbReference type="AlphaFoldDB" id="A0A9W9FG67"/>
<evidence type="ECO:0000313" key="3">
    <source>
        <dbReference type="Proteomes" id="UP001149074"/>
    </source>
</evidence>
<organism evidence="2 3">
    <name type="scientific">Penicillium argentinense</name>
    <dbReference type="NCBI Taxonomy" id="1131581"/>
    <lineage>
        <taxon>Eukaryota</taxon>
        <taxon>Fungi</taxon>
        <taxon>Dikarya</taxon>
        <taxon>Ascomycota</taxon>
        <taxon>Pezizomycotina</taxon>
        <taxon>Eurotiomycetes</taxon>
        <taxon>Eurotiomycetidae</taxon>
        <taxon>Eurotiales</taxon>
        <taxon>Aspergillaceae</taxon>
        <taxon>Penicillium</taxon>
    </lineage>
</organism>
<dbReference type="Proteomes" id="UP001149074">
    <property type="component" value="Unassembled WGS sequence"/>
</dbReference>
<feature type="region of interest" description="Disordered" evidence="1">
    <location>
        <begin position="1"/>
        <end position="86"/>
    </location>
</feature>
<feature type="region of interest" description="Disordered" evidence="1">
    <location>
        <begin position="178"/>
        <end position="197"/>
    </location>
</feature>
<feature type="compositionally biased region" description="Basic and acidic residues" evidence="1">
    <location>
        <begin position="31"/>
        <end position="51"/>
    </location>
</feature>
<sequence>MGLDENPMRVTPEPLEDCKSSYTPGTPPPKENIKRTVVDSGERSDRVRREPFSLASKSISQQDEGLDRAHTSSAEGQQPMRFDDNAAFTGDGTIGLQREVLALECLRAALGQLRVKTGTANEDAQLFQMGDSLPGNIANAGKPRQPTNTQRSHLGTMHARHRHRCERPPEVQHNKSMFEDQSTHRVSPPHSRTPSWNGANTSETLALGRSSIPPVHGTCFLQLSPVQLLDGEHGLDTYSTYTCTCTFPSAPKRAAQPEKAGTIEAAL</sequence>
<dbReference type="EMBL" id="JAPQKI010000005">
    <property type="protein sequence ID" value="KAJ5099551.1"/>
    <property type="molecule type" value="Genomic_DNA"/>
</dbReference>
<dbReference type="GeneID" id="81358025"/>
<dbReference type="RefSeq" id="XP_056475205.1">
    <property type="nucleotide sequence ID" value="XM_056619046.1"/>
</dbReference>
<keyword evidence="3" id="KW-1185">Reference proteome</keyword>
<proteinExistence type="predicted"/>